<dbReference type="NCBIfam" id="TIGR01760">
    <property type="entry name" value="tape_meas_TP901"/>
    <property type="match status" value="1"/>
</dbReference>
<dbReference type="AlphaFoldDB" id="E3HBQ1"/>
<geneLocation type="plasmid" evidence="5 6">
    <name>pILYOP01</name>
</geneLocation>
<evidence type="ECO:0000313" key="5">
    <source>
        <dbReference type="EMBL" id="ADO83813.1"/>
    </source>
</evidence>
<dbReference type="InterPro" id="IPR010090">
    <property type="entry name" value="Phage_tape_meas"/>
</dbReference>
<feature type="domain" description="Phage tail tape measure protein" evidence="4">
    <location>
        <begin position="105"/>
        <end position="285"/>
    </location>
</feature>
<name>E3HBQ1_ILYPC</name>
<evidence type="ECO:0000256" key="2">
    <source>
        <dbReference type="SAM" id="Coils"/>
    </source>
</evidence>
<evidence type="ECO:0000256" key="3">
    <source>
        <dbReference type="SAM" id="MobiDB-lite"/>
    </source>
</evidence>
<feature type="coiled-coil region" evidence="2">
    <location>
        <begin position="695"/>
        <end position="722"/>
    </location>
</feature>
<keyword evidence="1" id="KW-1188">Viral release from host cell</keyword>
<protein>
    <submittedName>
        <fullName evidence="5">Phage tail tape measure protein, TP901 family</fullName>
    </submittedName>
</protein>
<evidence type="ECO:0000313" key="6">
    <source>
        <dbReference type="Proteomes" id="UP000006875"/>
    </source>
</evidence>
<keyword evidence="6" id="KW-1185">Reference proteome</keyword>
<gene>
    <name evidence="5" type="ordered locus">Ilyop_2042</name>
</gene>
<sequence>MIGKETFIIEQKLTVDNSGLITGNKEAKKSTGALDGAVGGVTSKLKGMVTPANLAGAAAAYLSYRTVQAVKDFAAYEKQMSSVNTLLKVSRKELTEYGNGLIDVAIKTGTTKEELASGAYEALSAGVDATDLLSFMETAAKGAAAGMTDVTTATDVLTSTINGFKLESSDATDVMDKLITIQNNGKIVLGEMSTVMGDVADISNSLGVNLDNVGAALSTITMSGTPAAQAGTRIKAMFSELAKEGTDASKVFGKITGQSFKEFITEGGNVGEALQEMEKYAKSNGKQMIDLWSSIESGQGAMGLTGENAEAFTKNLDSMKKSAGELETAYQLASATISTEWTKLTGTMNKKWMELVTKMRDPIIVTLQVIRRGLGGETDDDLRSDATKSLSEAESKIAKLAQQEDELQKQIKENEKNPTWWAEKGWGGTESLKVKLANIQETLKKATWEYEKANNDIAALDIKAKYKTPSTPTTPPDDPKPKGETDEEKAEKKRKLLEKIANYEAEHANKINLIDIQFLRSKSEYQENLNEQLKSGLISREEYNKKLEAFEEENTIKQNTSYKEALEDLKNFYTNAGEIAKANAIEKQILEIEVKITGMEGDLLDGLENPELEAFRQKQLEDLTNFNNEKLIREWEYLEEIGALRLQGEISEQEFTDRKNDFDYNQRELESLFRIEQLEDLRSFYLEQGNMQDEALEVQATINEKKAQVNSAEKKATENKMKWESWAERYKVDVYEQSAEAVMDTYAALASGQIKDLAAFKSYCKEKIAELLLAKGQEHMAEAISWTATGFGYLASLNPVIQSMAPAAFLSAAEHAAAAALFGGASSALSSGSSSSSDDTTESVSSTNDNDIAAAESTASSADDEKVQIYVSTEENAMAKAMVNILEKELNDEYNVSIIGNKK</sequence>
<dbReference type="RefSeq" id="WP_013388475.1">
    <property type="nucleotide sequence ID" value="NC_014633.1"/>
</dbReference>
<dbReference type="OrthoDB" id="94923at2"/>
<dbReference type="PANTHER" id="PTHR37813:SF1">
    <property type="entry name" value="FELS-2 PROPHAGE PROTEIN"/>
    <property type="match status" value="1"/>
</dbReference>
<dbReference type="Pfam" id="PF10145">
    <property type="entry name" value="PhageMin_Tail"/>
    <property type="match status" value="1"/>
</dbReference>
<evidence type="ECO:0000256" key="1">
    <source>
        <dbReference type="ARBA" id="ARBA00022612"/>
    </source>
</evidence>
<reference evidence="5 6" key="1">
    <citation type="journal article" date="2010" name="Stand. Genomic Sci.">
        <title>Complete genome sequence of Ilyobacter polytropus type strain (CuHbu1).</title>
        <authorList>
            <person name="Sikorski J."/>
            <person name="Chertkov O."/>
            <person name="Lapidus A."/>
            <person name="Nolan M."/>
            <person name="Lucas S."/>
            <person name="Del Rio T.G."/>
            <person name="Tice H."/>
            <person name="Cheng J.F."/>
            <person name="Tapia R."/>
            <person name="Han C."/>
            <person name="Goodwin L."/>
            <person name="Pitluck S."/>
            <person name="Liolios K."/>
            <person name="Ivanova N."/>
            <person name="Mavromatis K."/>
            <person name="Mikhailova N."/>
            <person name="Pati A."/>
            <person name="Chen A."/>
            <person name="Palaniappan K."/>
            <person name="Land M."/>
            <person name="Hauser L."/>
            <person name="Chang Y.J."/>
            <person name="Jeffries C.D."/>
            <person name="Brambilla E."/>
            <person name="Yasawong M."/>
            <person name="Rohde M."/>
            <person name="Pukall R."/>
            <person name="Spring S."/>
            <person name="Goker M."/>
            <person name="Woyke T."/>
            <person name="Bristow J."/>
            <person name="Eisen J.A."/>
            <person name="Markowitz V."/>
            <person name="Hugenholtz P."/>
            <person name="Kyrpides N.C."/>
            <person name="Klenk H.P."/>
        </authorList>
    </citation>
    <scope>NUCLEOTIDE SEQUENCE [LARGE SCALE GENOMIC DNA]</scope>
    <source>
        <strain evidence="6">ATCC 51220 / DSM 2926 / LMG 16218 / CuHBu1</strain>
        <plasmid evidence="6">pILYOP01</plasmid>
    </source>
</reference>
<proteinExistence type="predicted"/>
<evidence type="ECO:0000259" key="4">
    <source>
        <dbReference type="Pfam" id="PF10145"/>
    </source>
</evidence>
<organism evidence="5 6">
    <name type="scientific">Ilyobacter polytropus (strain ATCC 51220 / DSM 2926 / LMG 16218 / CuHBu1)</name>
    <dbReference type="NCBI Taxonomy" id="572544"/>
    <lineage>
        <taxon>Bacteria</taxon>
        <taxon>Fusobacteriati</taxon>
        <taxon>Fusobacteriota</taxon>
        <taxon>Fusobacteriia</taxon>
        <taxon>Fusobacteriales</taxon>
        <taxon>Fusobacteriaceae</taxon>
        <taxon>Ilyobacter</taxon>
    </lineage>
</organism>
<dbReference type="EMBL" id="CP002282">
    <property type="protein sequence ID" value="ADO83813.1"/>
    <property type="molecule type" value="Genomic_DNA"/>
</dbReference>
<accession>E3HBQ1</accession>
<dbReference type="HOGENOM" id="CLU_311860_0_0_0"/>
<feature type="region of interest" description="Disordered" evidence="3">
    <location>
        <begin position="832"/>
        <end position="860"/>
    </location>
</feature>
<feature type="region of interest" description="Disordered" evidence="3">
    <location>
        <begin position="466"/>
        <end position="491"/>
    </location>
</feature>
<keyword evidence="5" id="KW-0614">Plasmid</keyword>
<dbReference type="Proteomes" id="UP000006875">
    <property type="component" value="Plasmid pILYOP01"/>
</dbReference>
<dbReference type="PANTHER" id="PTHR37813">
    <property type="entry name" value="FELS-2 PROPHAGE PROTEIN"/>
    <property type="match status" value="1"/>
</dbReference>
<keyword evidence="2" id="KW-0175">Coiled coil</keyword>
<dbReference type="KEGG" id="ipo:Ilyop_2042"/>